<accession>A0A061F5U5</accession>
<organism evidence="1 2">
    <name type="scientific">Theobroma cacao</name>
    <name type="common">Cacao</name>
    <name type="synonym">Cocoa</name>
    <dbReference type="NCBI Taxonomy" id="3641"/>
    <lineage>
        <taxon>Eukaryota</taxon>
        <taxon>Viridiplantae</taxon>
        <taxon>Streptophyta</taxon>
        <taxon>Embryophyta</taxon>
        <taxon>Tracheophyta</taxon>
        <taxon>Spermatophyta</taxon>
        <taxon>Magnoliopsida</taxon>
        <taxon>eudicotyledons</taxon>
        <taxon>Gunneridae</taxon>
        <taxon>Pentapetalae</taxon>
        <taxon>rosids</taxon>
        <taxon>malvids</taxon>
        <taxon>Malvales</taxon>
        <taxon>Malvaceae</taxon>
        <taxon>Byttnerioideae</taxon>
        <taxon>Theobroma</taxon>
    </lineage>
</organism>
<name>A0A061F5U5_THECC</name>
<evidence type="ECO:0000313" key="2">
    <source>
        <dbReference type="Proteomes" id="UP000026915"/>
    </source>
</evidence>
<dbReference type="HOGENOM" id="CLU_3128143_0_0_1"/>
<reference evidence="1 2" key="1">
    <citation type="journal article" date="2013" name="Genome Biol.">
        <title>The genome sequence of the most widely cultivated cacao type and its use to identify candidate genes regulating pod color.</title>
        <authorList>
            <person name="Motamayor J.C."/>
            <person name="Mockaitis K."/>
            <person name="Schmutz J."/>
            <person name="Haiminen N."/>
            <person name="Iii D.L."/>
            <person name="Cornejo O."/>
            <person name="Findley S.D."/>
            <person name="Zheng P."/>
            <person name="Utro F."/>
            <person name="Royaert S."/>
            <person name="Saski C."/>
            <person name="Jenkins J."/>
            <person name="Podicheti R."/>
            <person name="Zhao M."/>
            <person name="Scheffler B.E."/>
            <person name="Stack J.C."/>
            <person name="Feltus F.A."/>
            <person name="Mustiga G.M."/>
            <person name="Amores F."/>
            <person name="Phillips W."/>
            <person name="Marelli J.P."/>
            <person name="May G.D."/>
            <person name="Shapiro H."/>
            <person name="Ma J."/>
            <person name="Bustamante C.D."/>
            <person name="Schnell R.J."/>
            <person name="Main D."/>
            <person name="Gilbert D."/>
            <person name="Parida L."/>
            <person name="Kuhn D.N."/>
        </authorList>
    </citation>
    <scope>NUCLEOTIDE SEQUENCE [LARGE SCALE GENOMIC DNA]</scope>
    <source>
        <strain evidence="2">cv. Matina 1-6</strain>
    </source>
</reference>
<keyword evidence="2" id="KW-1185">Reference proteome</keyword>
<proteinExistence type="predicted"/>
<gene>
    <name evidence="1" type="ORF">TCM_031211</name>
</gene>
<dbReference type="AlphaFoldDB" id="A0A061F5U5"/>
<dbReference type="InParanoid" id="A0A061F5U5"/>
<sequence length="50" mass="6185">MLCFWGCTISYYIYRSCRKLKEKQKTIRKMIKKIKAKMKTWSFQYLSLLP</sequence>
<protein>
    <submittedName>
        <fullName evidence="1">Uncharacterized protein isoform 1</fullName>
    </submittedName>
</protein>
<dbReference type="EMBL" id="CM001885">
    <property type="protein sequence ID" value="EOY12695.1"/>
    <property type="molecule type" value="Genomic_DNA"/>
</dbReference>
<dbReference type="Gramene" id="EOY12695">
    <property type="protein sequence ID" value="EOY12695"/>
    <property type="gene ID" value="TCM_031211"/>
</dbReference>
<evidence type="ECO:0000313" key="1">
    <source>
        <dbReference type="EMBL" id="EOY12695.1"/>
    </source>
</evidence>
<dbReference type="Proteomes" id="UP000026915">
    <property type="component" value="Chromosome 7"/>
</dbReference>